<proteinExistence type="predicted"/>
<protein>
    <submittedName>
        <fullName evidence="1">Uncharacterized protein</fullName>
    </submittedName>
</protein>
<dbReference type="EMBL" id="VDMD01000001">
    <property type="protein sequence ID" value="TRM69170.1"/>
    <property type="molecule type" value="Genomic_DNA"/>
</dbReference>
<sequence length="63" mass="6823">MGLLQVLGQPATRCVRQTRLPPHQVCAEKELYAPPSPTQVLPAKLPSLASVSLHWTIKGASYS</sequence>
<reference evidence="1 2" key="1">
    <citation type="journal article" date="2019" name="New Phytol.">
        <title>Comparative genomics reveals unique wood-decay strategies and fruiting body development in the Schizophyllaceae.</title>
        <authorList>
            <person name="Almasi E."/>
            <person name="Sahu N."/>
            <person name="Krizsan K."/>
            <person name="Balint B."/>
            <person name="Kovacs G.M."/>
            <person name="Kiss B."/>
            <person name="Cseklye J."/>
            <person name="Drula E."/>
            <person name="Henrissat B."/>
            <person name="Nagy I."/>
            <person name="Chovatia M."/>
            <person name="Adam C."/>
            <person name="LaButti K."/>
            <person name="Lipzen A."/>
            <person name="Riley R."/>
            <person name="Grigoriev I.V."/>
            <person name="Nagy L.G."/>
        </authorList>
    </citation>
    <scope>NUCLEOTIDE SEQUENCE [LARGE SCALE GENOMIC DNA]</scope>
    <source>
        <strain evidence="1 2">NL-1724</strain>
    </source>
</reference>
<gene>
    <name evidence="1" type="ORF">BD626DRAFT_473177</name>
</gene>
<name>A0A550CWK1_9AGAR</name>
<keyword evidence="2" id="KW-1185">Reference proteome</keyword>
<comment type="caution">
    <text evidence="1">The sequence shown here is derived from an EMBL/GenBank/DDBJ whole genome shotgun (WGS) entry which is preliminary data.</text>
</comment>
<dbReference type="AlphaFoldDB" id="A0A550CWK1"/>
<accession>A0A550CWK1</accession>
<organism evidence="1 2">
    <name type="scientific">Schizophyllum amplum</name>
    <dbReference type="NCBI Taxonomy" id="97359"/>
    <lineage>
        <taxon>Eukaryota</taxon>
        <taxon>Fungi</taxon>
        <taxon>Dikarya</taxon>
        <taxon>Basidiomycota</taxon>
        <taxon>Agaricomycotina</taxon>
        <taxon>Agaricomycetes</taxon>
        <taxon>Agaricomycetidae</taxon>
        <taxon>Agaricales</taxon>
        <taxon>Schizophyllaceae</taxon>
        <taxon>Schizophyllum</taxon>
    </lineage>
</organism>
<evidence type="ECO:0000313" key="1">
    <source>
        <dbReference type="EMBL" id="TRM69170.1"/>
    </source>
</evidence>
<dbReference type="Proteomes" id="UP000320762">
    <property type="component" value="Unassembled WGS sequence"/>
</dbReference>
<evidence type="ECO:0000313" key="2">
    <source>
        <dbReference type="Proteomes" id="UP000320762"/>
    </source>
</evidence>